<feature type="region of interest" description="Disordered" evidence="1">
    <location>
        <begin position="582"/>
        <end position="605"/>
    </location>
</feature>
<proteinExistence type="predicted"/>
<accession>A0AAE0NEN2</accession>
<keyword evidence="2" id="KW-0472">Membrane</keyword>
<evidence type="ECO:0000256" key="2">
    <source>
        <dbReference type="SAM" id="Phobius"/>
    </source>
</evidence>
<evidence type="ECO:0000256" key="1">
    <source>
        <dbReference type="SAM" id="MobiDB-lite"/>
    </source>
</evidence>
<feature type="transmembrane region" description="Helical" evidence="2">
    <location>
        <begin position="92"/>
        <end position="111"/>
    </location>
</feature>
<sequence>MMVGAQQPFIYEAVTNSDSRFPATTFDPKAVTRASYEPKPQKPKQNGPLVSINRHPDAHVVPGQRSWNFKPMSFRAKGWIKGMRRVQLGFRLLELIAAIGIFVLMILITNVDDLPGWVIRITLGVTALHCLYSIYHLSRPANGRTPGTSAAYHIFSGVSDLCVLPLYTYGVLTTRDHGLTEWMPRWSSNKKLMDFFVPAVYYGLITAVGLHTVSLAISLWLGVMFRRITMMPPDMNPLESNLTSRSHKRNKSSVAVSSYAGSEMRTGTPLEDRRRSGTPYEDVARAPKVPFMHTRQGSQTTFGTRDSRQDLPSRQNQLSPSSSPRNSVTPQELKRMSAPPRSSHRSSYMEIPLGETGETTSRPNSGYSRPTSSRPSSGTVASYRAEPVEAAQTVQPRAAKFSEAWYASESLVQRTQQRNRAMNQTKLVSQRRTYEALDQRYDMGETDSENENDYKLDATKGSDDENDASDLGAASVPGHPNPLRSNPTPAPRRPNTPFKGSQNSALSDVDLNDRRVSGSHDIADEKKSNSAAMWQQRNRDSSIQPESAFFSKPYGDLKPGTPPVMVGSTRQVSSGNDYDLSAGVGSNAFGRRHVSGKAAEEGRAGQNRFSRYGVLNG</sequence>
<feature type="transmembrane region" description="Helical" evidence="2">
    <location>
        <begin position="199"/>
        <end position="225"/>
    </location>
</feature>
<feature type="transmembrane region" description="Helical" evidence="2">
    <location>
        <begin position="117"/>
        <end position="138"/>
    </location>
</feature>
<feature type="compositionally biased region" description="Low complexity" evidence="1">
    <location>
        <begin position="365"/>
        <end position="379"/>
    </location>
</feature>
<feature type="transmembrane region" description="Helical" evidence="2">
    <location>
        <begin position="150"/>
        <end position="172"/>
    </location>
</feature>
<dbReference type="AlphaFoldDB" id="A0AAE0NEN2"/>
<dbReference type="Proteomes" id="UP001287356">
    <property type="component" value="Unassembled WGS sequence"/>
</dbReference>
<reference evidence="3" key="2">
    <citation type="submission" date="2023-06" db="EMBL/GenBank/DDBJ databases">
        <authorList>
            <consortium name="Lawrence Berkeley National Laboratory"/>
            <person name="Haridas S."/>
            <person name="Hensen N."/>
            <person name="Bonometti L."/>
            <person name="Westerberg I."/>
            <person name="Brannstrom I.O."/>
            <person name="Guillou S."/>
            <person name="Cros-Aarteil S."/>
            <person name="Calhoun S."/>
            <person name="Kuo A."/>
            <person name="Mondo S."/>
            <person name="Pangilinan J."/>
            <person name="Riley R."/>
            <person name="Labutti K."/>
            <person name="Andreopoulos B."/>
            <person name="Lipzen A."/>
            <person name="Chen C."/>
            <person name="Yanf M."/>
            <person name="Daum C."/>
            <person name="Ng V."/>
            <person name="Clum A."/>
            <person name="Steindorff A."/>
            <person name="Ohm R."/>
            <person name="Martin F."/>
            <person name="Silar P."/>
            <person name="Natvig D."/>
            <person name="Lalanne C."/>
            <person name="Gautier V."/>
            <person name="Ament-Velasquez S.L."/>
            <person name="Kruys A."/>
            <person name="Hutchinson M.I."/>
            <person name="Powell A.J."/>
            <person name="Barry K."/>
            <person name="Miller A.N."/>
            <person name="Grigoriev I.V."/>
            <person name="Debuchy R."/>
            <person name="Gladieux P."/>
            <person name="Thoren M.H."/>
            <person name="Johannesson H."/>
        </authorList>
    </citation>
    <scope>NUCLEOTIDE SEQUENCE</scope>
    <source>
        <strain evidence="3">CBS 958.72</strain>
    </source>
</reference>
<feature type="compositionally biased region" description="Polar residues" evidence="1">
    <location>
        <begin position="295"/>
        <end position="304"/>
    </location>
</feature>
<keyword evidence="2" id="KW-1133">Transmembrane helix</keyword>
<feature type="region of interest" description="Disordered" evidence="1">
    <location>
        <begin position="439"/>
        <end position="563"/>
    </location>
</feature>
<dbReference type="EMBL" id="JAULSN010000002">
    <property type="protein sequence ID" value="KAK3380146.1"/>
    <property type="molecule type" value="Genomic_DNA"/>
</dbReference>
<gene>
    <name evidence="3" type="ORF">B0T24DRAFT_614353</name>
</gene>
<keyword evidence="2" id="KW-0812">Transmembrane</keyword>
<keyword evidence="4" id="KW-1185">Reference proteome</keyword>
<feature type="region of interest" description="Disordered" evidence="1">
    <location>
        <begin position="33"/>
        <end position="54"/>
    </location>
</feature>
<comment type="caution">
    <text evidence="3">The sequence shown here is derived from an EMBL/GenBank/DDBJ whole genome shotgun (WGS) entry which is preliminary data.</text>
</comment>
<feature type="compositionally biased region" description="Basic and acidic residues" evidence="1">
    <location>
        <begin position="511"/>
        <end position="528"/>
    </location>
</feature>
<feature type="compositionally biased region" description="Polar residues" evidence="1">
    <location>
        <begin position="312"/>
        <end position="330"/>
    </location>
</feature>
<feature type="compositionally biased region" description="Polar residues" evidence="1">
    <location>
        <begin position="529"/>
        <end position="545"/>
    </location>
</feature>
<name>A0AAE0NEN2_9PEZI</name>
<organism evidence="3 4">
    <name type="scientific">Lasiosphaeria ovina</name>
    <dbReference type="NCBI Taxonomy" id="92902"/>
    <lineage>
        <taxon>Eukaryota</taxon>
        <taxon>Fungi</taxon>
        <taxon>Dikarya</taxon>
        <taxon>Ascomycota</taxon>
        <taxon>Pezizomycotina</taxon>
        <taxon>Sordariomycetes</taxon>
        <taxon>Sordariomycetidae</taxon>
        <taxon>Sordariales</taxon>
        <taxon>Lasiosphaeriaceae</taxon>
        <taxon>Lasiosphaeria</taxon>
    </lineage>
</organism>
<evidence type="ECO:0000313" key="3">
    <source>
        <dbReference type="EMBL" id="KAK3380146.1"/>
    </source>
</evidence>
<feature type="compositionally biased region" description="Basic and acidic residues" evidence="1">
    <location>
        <begin position="452"/>
        <end position="463"/>
    </location>
</feature>
<reference evidence="3" key="1">
    <citation type="journal article" date="2023" name="Mol. Phylogenet. Evol.">
        <title>Genome-scale phylogeny and comparative genomics of the fungal order Sordariales.</title>
        <authorList>
            <person name="Hensen N."/>
            <person name="Bonometti L."/>
            <person name="Westerberg I."/>
            <person name="Brannstrom I.O."/>
            <person name="Guillou S."/>
            <person name="Cros-Aarteil S."/>
            <person name="Calhoun S."/>
            <person name="Haridas S."/>
            <person name="Kuo A."/>
            <person name="Mondo S."/>
            <person name="Pangilinan J."/>
            <person name="Riley R."/>
            <person name="LaButti K."/>
            <person name="Andreopoulos B."/>
            <person name="Lipzen A."/>
            <person name="Chen C."/>
            <person name="Yan M."/>
            <person name="Daum C."/>
            <person name="Ng V."/>
            <person name="Clum A."/>
            <person name="Steindorff A."/>
            <person name="Ohm R.A."/>
            <person name="Martin F."/>
            <person name="Silar P."/>
            <person name="Natvig D.O."/>
            <person name="Lalanne C."/>
            <person name="Gautier V."/>
            <person name="Ament-Velasquez S.L."/>
            <person name="Kruys A."/>
            <person name="Hutchinson M.I."/>
            <person name="Powell A.J."/>
            <person name="Barry K."/>
            <person name="Miller A.N."/>
            <person name="Grigoriev I.V."/>
            <person name="Debuchy R."/>
            <person name="Gladieux P."/>
            <person name="Hiltunen Thoren M."/>
            <person name="Johannesson H."/>
        </authorList>
    </citation>
    <scope>NUCLEOTIDE SEQUENCE</scope>
    <source>
        <strain evidence="3">CBS 958.72</strain>
    </source>
</reference>
<evidence type="ECO:0000313" key="4">
    <source>
        <dbReference type="Proteomes" id="UP001287356"/>
    </source>
</evidence>
<feature type="region of interest" description="Disordered" evidence="1">
    <location>
        <begin position="239"/>
        <end position="382"/>
    </location>
</feature>
<protein>
    <submittedName>
        <fullName evidence="3">Uncharacterized protein</fullName>
    </submittedName>
</protein>